<organism evidence="1 3">
    <name type="scientific">Vitis vinifera</name>
    <name type="common">Grape</name>
    <dbReference type="NCBI Taxonomy" id="29760"/>
    <lineage>
        <taxon>Eukaryota</taxon>
        <taxon>Viridiplantae</taxon>
        <taxon>Streptophyta</taxon>
        <taxon>Embryophyta</taxon>
        <taxon>Tracheophyta</taxon>
        <taxon>Spermatophyta</taxon>
        <taxon>Magnoliopsida</taxon>
        <taxon>eudicotyledons</taxon>
        <taxon>Gunneridae</taxon>
        <taxon>Pentapetalae</taxon>
        <taxon>rosids</taxon>
        <taxon>Vitales</taxon>
        <taxon>Vitaceae</taxon>
        <taxon>Viteae</taxon>
        <taxon>Vitis</taxon>
    </lineage>
</organism>
<dbReference type="EMBL" id="QGNW01001568">
    <property type="protein sequence ID" value="RVW36597.1"/>
    <property type="molecule type" value="Genomic_DNA"/>
</dbReference>
<dbReference type="AlphaFoldDB" id="A0A438DMB9"/>
<reference evidence="1 3" key="1">
    <citation type="journal article" date="2018" name="PLoS Genet.">
        <title>Population sequencing reveals clonal diversity and ancestral inbreeding in the grapevine cultivar Chardonnay.</title>
        <authorList>
            <person name="Roach M.J."/>
            <person name="Johnson D.L."/>
            <person name="Bohlmann J."/>
            <person name="van Vuuren H.J."/>
            <person name="Jones S.J."/>
            <person name="Pretorius I.S."/>
            <person name="Schmidt S.A."/>
            <person name="Borneman A.R."/>
        </authorList>
    </citation>
    <scope>NUCLEOTIDE SEQUENCE [LARGE SCALE GENOMIC DNA]</scope>
    <source>
        <strain evidence="3">cv. Chardonnay</strain>
        <strain evidence="1">I10V1</strain>
        <tissue evidence="1">Leaf</tissue>
    </source>
</reference>
<dbReference type="Proteomes" id="UP000288805">
    <property type="component" value="Unassembled WGS sequence"/>
</dbReference>
<protein>
    <submittedName>
        <fullName evidence="1">Uncharacterized protein</fullName>
    </submittedName>
</protein>
<comment type="caution">
    <text evidence="1">The sequence shown here is derived from an EMBL/GenBank/DDBJ whole genome shotgun (WGS) entry which is preliminary data.</text>
</comment>
<proteinExistence type="predicted"/>
<gene>
    <name evidence="2" type="ORF">CK203_022324</name>
    <name evidence="1" type="ORF">CK203_072797</name>
</gene>
<evidence type="ECO:0000313" key="3">
    <source>
        <dbReference type="Proteomes" id="UP000288805"/>
    </source>
</evidence>
<accession>A0A438DMB9</accession>
<evidence type="ECO:0000313" key="2">
    <source>
        <dbReference type="EMBL" id="RVW93310.1"/>
    </source>
</evidence>
<sequence>MRNSGLRLEWQKGLISFRKVSERAVSALLARTMFWLDLFPDGSSEQILRFQVQAHIAKLRRQISVIDGQHQQLKPTSDQ</sequence>
<dbReference type="EMBL" id="QGNW01000130">
    <property type="protein sequence ID" value="RVW93310.1"/>
    <property type="molecule type" value="Genomic_DNA"/>
</dbReference>
<name>A0A438DMB9_VITVI</name>
<evidence type="ECO:0000313" key="1">
    <source>
        <dbReference type="EMBL" id="RVW36597.1"/>
    </source>
</evidence>